<dbReference type="KEGG" id="ica:Intca_0856"/>
<accession>E6SBQ6</accession>
<gene>
    <name evidence="1" type="ordered locus">Intca_0856</name>
</gene>
<evidence type="ECO:0000313" key="1">
    <source>
        <dbReference type="EMBL" id="ADU47387.1"/>
    </source>
</evidence>
<dbReference type="EMBL" id="CP002343">
    <property type="protein sequence ID" value="ADU47387.1"/>
    <property type="molecule type" value="Genomic_DNA"/>
</dbReference>
<dbReference type="RefSeq" id="WP_013491706.1">
    <property type="nucleotide sequence ID" value="NC_014830.1"/>
</dbReference>
<sequence>MTRHQISGDFTGKIGYSGCSTNAGAHYAIGTWWINVHDTTGTARFVIYVDGEPHVAHTTILTRTEDAKATFAGTVATGAGPLTVTVKGSRISSIQTPGGYSGTCP</sequence>
<dbReference type="Proteomes" id="UP000008914">
    <property type="component" value="Chromosome"/>
</dbReference>
<reference evidence="1 2" key="1">
    <citation type="journal article" date="2010" name="Stand. Genomic Sci.">
        <title>Complete genome sequence of Intrasporangium calvum type strain (7 KIP).</title>
        <authorList>
            <person name="Del Rio T.G."/>
            <person name="Chertkov O."/>
            <person name="Yasawong M."/>
            <person name="Lucas S."/>
            <person name="Deshpande S."/>
            <person name="Cheng J.F."/>
            <person name="Detter C."/>
            <person name="Tapia R."/>
            <person name="Han C."/>
            <person name="Goodwin L."/>
            <person name="Pitluck S."/>
            <person name="Liolios K."/>
            <person name="Ivanova N."/>
            <person name="Mavromatis K."/>
            <person name="Pati A."/>
            <person name="Chen A."/>
            <person name="Palaniappan K."/>
            <person name="Land M."/>
            <person name="Hauser L."/>
            <person name="Chang Y.J."/>
            <person name="Jeffries C.D."/>
            <person name="Rohde M."/>
            <person name="Pukall R."/>
            <person name="Sikorski J."/>
            <person name="Goker M."/>
            <person name="Woyke T."/>
            <person name="Bristow J."/>
            <person name="Eisen J.A."/>
            <person name="Markowitz V."/>
            <person name="Hugenholtz P."/>
            <person name="Kyrpides N.C."/>
            <person name="Klenk H.P."/>
            <person name="Lapidus A."/>
        </authorList>
    </citation>
    <scope>NUCLEOTIDE SEQUENCE [LARGE SCALE GENOMIC DNA]</scope>
    <source>
        <strain evidence="2">ATCC 23552 / DSM 43043 / JCM 3097 / NBRC 12989 / 7 KIP</strain>
    </source>
</reference>
<proteinExistence type="predicted"/>
<dbReference type="AlphaFoldDB" id="E6SBQ6"/>
<evidence type="ECO:0000313" key="2">
    <source>
        <dbReference type="Proteomes" id="UP000008914"/>
    </source>
</evidence>
<protein>
    <submittedName>
        <fullName evidence="1">Uncharacterized protein</fullName>
    </submittedName>
</protein>
<keyword evidence="2" id="KW-1185">Reference proteome</keyword>
<organism evidence="1 2">
    <name type="scientific">Intrasporangium calvum (strain ATCC 23552 / DSM 43043 / JCM 3097 / NBRC 12989 / NCIMB 10167 / NRRL B-3866 / 7 KIP)</name>
    <dbReference type="NCBI Taxonomy" id="710696"/>
    <lineage>
        <taxon>Bacteria</taxon>
        <taxon>Bacillati</taxon>
        <taxon>Actinomycetota</taxon>
        <taxon>Actinomycetes</taxon>
        <taxon>Micrococcales</taxon>
        <taxon>Intrasporangiaceae</taxon>
        <taxon>Intrasporangium</taxon>
    </lineage>
</organism>
<name>E6SBQ6_INTC7</name>
<dbReference type="HOGENOM" id="CLU_2232882_0_0_11"/>